<dbReference type="GO" id="GO:0005737">
    <property type="term" value="C:cytoplasm"/>
    <property type="evidence" value="ECO:0007669"/>
    <property type="project" value="TreeGrafter"/>
</dbReference>
<feature type="binding site" evidence="5">
    <location>
        <position position="60"/>
    </location>
    <ligand>
        <name>Fe cation</name>
        <dbReference type="ChEBI" id="CHEBI:24875"/>
        <label>1</label>
    </ligand>
</feature>
<keyword evidence="4 5" id="KW-0408">Iron</keyword>
<dbReference type="PANTHER" id="PTHR11431:SF75">
    <property type="entry name" value="FERRITIN"/>
    <property type="match status" value="1"/>
</dbReference>
<dbReference type="InterPro" id="IPR008331">
    <property type="entry name" value="Ferritin_DPS_dom"/>
</dbReference>
<dbReference type="PANTHER" id="PTHR11431">
    <property type="entry name" value="FERRITIN"/>
    <property type="match status" value="1"/>
</dbReference>
<dbReference type="GO" id="GO:0008198">
    <property type="term" value="F:ferrous iron binding"/>
    <property type="evidence" value="ECO:0007669"/>
    <property type="project" value="TreeGrafter"/>
</dbReference>
<proteinExistence type="inferred from homology"/>
<dbReference type="OMA" id="REHACKF"/>
<protein>
    <recommendedName>
        <fullName evidence="6">Ferritin</fullName>
        <ecNumber evidence="6">1.16.3.1</ecNumber>
    </recommendedName>
</protein>
<evidence type="ECO:0000256" key="6">
    <source>
        <dbReference type="RuleBase" id="RU361145"/>
    </source>
</evidence>
<feature type="binding site" evidence="5">
    <location>
        <position position="25"/>
    </location>
    <ligand>
        <name>Fe cation</name>
        <dbReference type="ChEBI" id="CHEBI:24875"/>
        <label>1</label>
    </ligand>
</feature>
<evidence type="ECO:0000259" key="7">
    <source>
        <dbReference type="PROSITE" id="PS50905"/>
    </source>
</evidence>
<dbReference type="GO" id="GO:0004322">
    <property type="term" value="F:ferroxidase activity"/>
    <property type="evidence" value="ECO:0007669"/>
    <property type="project" value="UniProtKB-EC"/>
</dbReference>
<evidence type="ECO:0000313" key="9">
    <source>
        <dbReference type="Proteomes" id="UP000318571"/>
    </source>
</evidence>
<evidence type="ECO:0000256" key="1">
    <source>
        <dbReference type="ARBA" id="ARBA00007513"/>
    </source>
</evidence>
<feature type="binding site" evidence="5">
    <location>
        <position position="139"/>
    </location>
    <ligand>
        <name>Fe cation</name>
        <dbReference type="ChEBI" id="CHEBI:24875"/>
        <label>1</label>
    </ligand>
</feature>
<evidence type="ECO:0000256" key="2">
    <source>
        <dbReference type="ARBA" id="ARBA00022434"/>
    </source>
</evidence>
<dbReference type="Pfam" id="PF00210">
    <property type="entry name" value="Ferritin"/>
    <property type="match status" value="1"/>
</dbReference>
<accession>A0A553PL46</accession>
<organism evidence="8 9">
    <name type="scientific">Tigriopus californicus</name>
    <name type="common">Marine copepod</name>
    <dbReference type="NCBI Taxonomy" id="6832"/>
    <lineage>
        <taxon>Eukaryota</taxon>
        <taxon>Metazoa</taxon>
        <taxon>Ecdysozoa</taxon>
        <taxon>Arthropoda</taxon>
        <taxon>Crustacea</taxon>
        <taxon>Multicrustacea</taxon>
        <taxon>Hexanauplia</taxon>
        <taxon>Copepoda</taxon>
        <taxon>Harpacticoida</taxon>
        <taxon>Harpacticidae</taxon>
        <taxon>Tigriopus</taxon>
    </lineage>
</organism>
<comment type="similarity">
    <text evidence="1 6">Belongs to the ferritin family.</text>
</comment>
<feature type="domain" description="Ferritin-like diiron" evidence="7">
    <location>
        <begin position="8"/>
        <end position="157"/>
    </location>
</feature>
<dbReference type="FunFam" id="1.20.1260.10:FF:000002">
    <property type="entry name" value="Ferritin, mitochondrial"/>
    <property type="match status" value="1"/>
</dbReference>
<dbReference type="GO" id="GO:0006826">
    <property type="term" value="P:iron ion transport"/>
    <property type="evidence" value="ECO:0007669"/>
    <property type="project" value="InterPro"/>
</dbReference>
<evidence type="ECO:0000313" key="8">
    <source>
        <dbReference type="EMBL" id="TRY78395.1"/>
    </source>
</evidence>
<keyword evidence="3 5" id="KW-0479">Metal-binding</keyword>
<keyword evidence="6" id="KW-0560">Oxidoreductase</keyword>
<evidence type="ECO:0000256" key="4">
    <source>
        <dbReference type="ARBA" id="ARBA00023004"/>
    </source>
</evidence>
<dbReference type="InterPro" id="IPR001519">
    <property type="entry name" value="Ferritin"/>
</dbReference>
<keyword evidence="9" id="KW-1185">Reference proteome</keyword>
<gene>
    <name evidence="8" type="ORF">TCAL_08981</name>
</gene>
<name>A0A553PL46_TIGCA</name>
<sequence>MATSVVRQNYHTDSEASINKQINMELYASYTYTAMYAYFSRDDVALHGFAKFFRKNADEERDHAFKLIEYQNMRGGRVAFQDIGKPNKVTYESALEAVQAALTLEKTVNQSLLDLHKMADSHGDPQLTDFLEGEYLEEQVEAIKELGDLVTKVKRAGDGIGIHIIDKEMGHE</sequence>
<comment type="catalytic activity">
    <reaction evidence="6">
        <text>4 Fe(2+) + O2 + 4 H(+) = 4 Fe(3+) + 2 H2O</text>
        <dbReference type="Rhea" id="RHEA:11148"/>
        <dbReference type="ChEBI" id="CHEBI:15377"/>
        <dbReference type="ChEBI" id="CHEBI:15378"/>
        <dbReference type="ChEBI" id="CHEBI:15379"/>
        <dbReference type="ChEBI" id="CHEBI:29033"/>
        <dbReference type="ChEBI" id="CHEBI:29034"/>
        <dbReference type="EC" id="1.16.3.1"/>
    </reaction>
</comment>
<feature type="binding site" evidence="5">
    <location>
        <position position="105"/>
    </location>
    <ligand>
        <name>Fe cation</name>
        <dbReference type="ChEBI" id="CHEBI:24875"/>
        <label>1</label>
    </ligand>
</feature>
<dbReference type="GO" id="GO:0008199">
    <property type="term" value="F:ferric iron binding"/>
    <property type="evidence" value="ECO:0007669"/>
    <property type="project" value="InterPro"/>
</dbReference>
<dbReference type="GO" id="GO:0006879">
    <property type="term" value="P:intracellular iron ion homeostasis"/>
    <property type="evidence" value="ECO:0007669"/>
    <property type="project" value="UniProtKB-KW"/>
</dbReference>
<dbReference type="AlphaFoldDB" id="A0A553PL46"/>
<feature type="binding site" evidence="5">
    <location>
        <position position="63"/>
    </location>
    <ligand>
        <name>Fe cation</name>
        <dbReference type="ChEBI" id="CHEBI:24875"/>
        <label>1</label>
    </ligand>
</feature>
<dbReference type="SUPFAM" id="SSF47240">
    <property type="entry name" value="Ferritin-like"/>
    <property type="match status" value="1"/>
</dbReference>
<dbReference type="Gene3D" id="1.20.1260.10">
    <property type="match status" value="1"/>
</dbReference>
<dbReference type="OrthoDB" id="186462at2759"/>
<dbReference type="InterPro" id="IPR009040">
    <property type="entry name" value="Ferritin-like_diiron"/>
</dbReference>
<dbReference type="InterPro" id="IPR012347">
    <property type="entry name" value="Ferritin-like"/>
</dbReference>
<evidence type="ECO:0000256" key="5">
    <source>
        <dbReference type="PIRSR" id="PIRSR601519-1"/>
    </source>
</evidence>
<dbReference type="STRING" id="6832.A0A553PL46"/>
<dbReference type="CDD" id="cd01056">
    <property type="entry name" value="Euk_Ferritin"/>
    <property type="match status" value="1"/>
</dbReference>
<dbReference type="InterPro" id="IPR009078">
    <property type="entry name" value="Ferritin-like_SF"/>
</dbReference>
<dbReference type="PROSITE" id="PS50905">
    <property type="entry name" value="FERRITIN_LIKE"/>
    <property type="match status" value="1"/>
</dbReference>
<dbReference type="InterPro" id="IPR014034">
    <property type="entry name" value="Ferritin_CS"/>
</dbReference>
<comment type="function">
    <text evidence="6">Stores iron in a soluble, non-toxic, readily available form. Important for iron homeostasis. Iron is taken up in the ferrous form and deposited as ferric hydroxides after oxidation.</text>
</comment>
<reference evidence="8 9" key="1">
    <citation type="journal article" date="2018" name="Nat. Ecol. Evol.">
        <title>Genomic signatures of mitonuclear coevolution across populations of Tigriopus californicus.</title>
        <authorList>
            <person name="Barreto F.S."/>
            <person name="Watson E.T."/>
            <person name="Lima T.G."/>
            <person name="Willett C.S."/>
            <person name="Edmands S."/>
            <person name="Li W."/>
            <person name="Burton R.S."/>
        </authorList>
    </citation>
    <scope>NUCLEOTIDE SEQUENCE [LARGE SCALE GENOMIC DNA]</scope>
    <source>
        <strain evidence="8 9">San Diego</strain>
    </source>
</reference>
<dbReference type="EMBL" id="VCGU01000003">
    <property type="protein sequence ID" value="TRY78395.1"/>
    <property type="molecule type" value="Genomic_DNA"/>
</dbReference>
<evidence type="ECO:0000256" key="3">
    <source>
        <dbReference type="ARBA" id="ARBA00022723"/>
    </source>
</evidence>
<keyword evidence="2 6" id="KW-0409">Iron storage</keyword>
<comment type="caution">
    <text evidence="8">The sequence shown here is derived from an EMBL/GenBank/DDBJ whole genome shotgun (WGS) entry which is preliminary data.</text>
</comment>
<dbReference type="EC" id="1.16.3.1" evidence="6"/>
<dbReference type="PROSITE" id="PS00204">
    <property type="entry name" value="FERRITIN_2"/>
    <property type="match status" value="1"/>
</dbReference>
<dbReference type="Proteomes" id="UP000318571">
    <property type="component" value="Chromosome 11"/>
</dbReference>